<keyword evidence="1" id="KW-0677">Repeat</keyword>
<feature type="compositionally biased region" description="Polar residues" evidence="11">
    <location>
        <begin position="1"/>
        <end position="15"/>
    </location>
</feature>
<feature type="domain" description="Myosin N-terminal SH3-like" evidence="13">
    <location>
        <begin position="125"/>
        <end position="174"/>
    </location>
</feature>
<dbReference type="PROSITE" id="PS51456">
    <property type="entry name" value="MYOSIN_MOTOR"/>
    <property type="match status" value="1"/>
</dbReference>
<dbReference type="PANTHER" id="PTHR13140">
    <property type="entry name" value="MYOSIN"/>
    <property type="match status" value="1"/>
</dbReference>
<evidence type="ECO:0000256" key="6">
    <source>
        <dbReference type="ARBA" id="ARBA00023123"/>
    </source>
</evidence>
<keyword evidence="5 10" id="KW-0175">Coiled coil</keyword>
<protein>
    <recommendedName>
        <fullName evidence="16">Myosin-1</fullName>
    </recommendedName>
</protein>
<gene>
    <name evidence="14" type="ORF">RHSIM_Rhsim12G0089200</name>
</gene>
<dbReference type="OrthoDB" id="6108017at2759"/>
<dbReference type="PANTHER" id="PTHR13140:SF780">
    <property type="entry name" value="MYOSIN-1"/>
    <property type="match status" value="1"/>
</dbReference>
<dbReference type="EMBL" id="WJXA01000012">
    <property type="protein sequence ID" value="KAF7125053.1"/>
    <property type="molecule type" value="Genomic_DNA"/>
</dbReference>
<evidence type="ECO:0000256" key="3">
    <source>
        <dbReference type="ARBA" id="ARBA00022840"/>
    </source>
</evidence>
<evidence type="ECO:0000313" key="15">
    <source>
        <dbReference type="Proteomes" id="UP000626092"/>
    </source>
</evidence>
<feature type="region of interest" description="Actin-binding" evidence="9">
    <location>
        <begin position="878"/>
        <end position="900"/>
    </location>
</feature>
<reference evidence="14" key="1">
    <citation type="submission" date="2019-11" db="EMBL/GenBank/DDBJ databases">
        <authorList>
            <person name="Liu Y."/>
            <person name="Hou J."/>
            <person name="Li T.-Q."/>
            <person name="Guan C.-H."/>
            <person name="Wu X."/>
            <person name="Wu H.-Z."/>
            <person name="Ling F."/>
            <person name="Zhang R."/>
            <person name="Shi X.-G."/>
            <person name="Ren J.-P."/>
            <person name="Chen E.-F."/>
            <person name="Sun J.-M."/>
        </authorList>
    </citation>
    <scope>NUCLEOTIDE SEQUENCE</scope>
    <source>
        <strain evidence="14">Adult_tree_wgs_1</strain>
        <tissue evidence="14">Leaves</tissue>
    </source>
</reference>
<dbReference type="GO" id="GO:0005737">
    <property type="term" value="C:cytoplasm"/>
    <property type="evidence" value="ECO:0007669"/>
    <property type="project" value="TreeGrafter"/>
</dbReference>
<feature type="compositionally biased region" description="Acidic residues" evidence="11">
    <location>
        <begin position="62"/>
        <end position="77"/>
    </location>
</feature>
<feature type="binding site" evidence="9">
    <location>
        <begin position="269"/>
        <end position="276"/>
    </location>
    <ligand>
        <name>ATP</name>
        <dbReference type="ChEBI" id="CHEBI:30616"/>
    </ligand>
</feature>
<dbReference type="SMART" id="SM00242">
    <property type="entry name" value="MYSc"/>
    <property type="match status" value="1"/>
</dbReference>
<dbReference type="GO" id="GO:0005524">
    <property type="term" value="F:ATP binding"/>
    <property type="evidence" value="ECO:0007669"/>
    <property type="project" value="UniProtKB-UniRule"/>
</dbReference>
<organism evidence="14 15">
    <name type="scientific">Rhododendron simsii</name>
    <name type="common">Sims's rhododendron</name>
    <dbReference type="NCBI Taxonomy" id="118357"/>
    <lineage>
        <taxon>Eukaryota</taxon>
        <taxon>Viridiplantae</taxon>
        <taxon>Streptophyta</taxon>
        <taxon>Embryophyta</taxon>
        <taxon>Tracheophyta</taxon>
        <taxon>Spermatophyta</taxon>
        <taxon>Magnoliopsida</taxon>
        <taxon>eudicotyledons</taxon>
        <taxon>Gunneridae</taxon>
        <taxon>Pentapetalae</taxon>
        <taxon>asterids</taxon>
        <taxon>Ericales</taxon>
        <taxon>Ericaceae</taxon>
        <taxon>Ericoideae</taxon>
        <taxon>Rhodoreae</taxon>
        <taxon>Rhododendron</taxon>
    </lineage>
</organism>
<dbReference type="InterPro" id="IPR057535">
    <property type="entry name" value="MYO1-3_N_SH3"/>
</dbReference>
<dbReference type="GO" id="GO:0051015">
    <property type="term" value="F:actin filament binding"/>
    <property type="evidence" value="ECO:0007669"/>
    <property type="project" value="TreeGrafter"/>
</dbReference>
<dbReference type="Proteomes" id="UP000626092">
    <property type="component" value="Unassembled WGS sequence"/>
</dbReference>
<accession>A0A834G5N5</accession>
<keyword evidence="4" id="KW-0112">Calmodulin-binding</keyword>
<keyword evidence="2 9" id="KW-0547">Nucleotide-binding</keyword>
<evidence type="ECO:0000256" key="1">
    <source>
        <dbReference type="ARBA" id="ARBA00022737"/>
    </source>
</evidence>
<evidence type="ECO:0000256" key="10">
    <source>
        <dbReference type="SAM" id="Coils"/>
    </source>
</evidence>
<dbReference type="Gene3D" id="1.20.58.530">
    <property type="match status" value="1"/>
</dbReference>
<dbReference type="PRINTS" id="PR00193">
    <property type="entry name" value="MYOSINHEAVY"/>
</dbReference>
<dbReference type="PROSITE" id="PS51844">
    <property type="entry name" value="SH3_LIKE"/>
    <property type="match status" value="1"/>
</dbReference>
<dbReference type="GO" id="GO:0016459">
    <property type="term" value="C:myosin complex"/>
    <property type="evidence" value="ECO:0007669"/>
    <property type="project" value="UniProtKB-KW"/>
</dbReference>
<evidence type="ECO:0008006" key="16">
    <source>
        <dbReference type="Google" id="ProtNLM"/>
    </source>
</evidence>
<dbReference type="InterPro" id="IPR036961">
    <property type="entry name" value="Kinesin_motor_dom_sf"/>
</dbReference>
<dbReference type="Gene3D" id="3.40.850.10">
    <property type="entry name" value="Kinesin motor domain"/>
    <property type="match status" value="2"/>
</dbReference>
<name>A0A834G5N5_RHOSS</name>
<dbReference type="CDD" id="cd01383">
    <property type="entry name" value="MYSc_Myo8"/>
    <property type="match status" value="1"/>
</dbReference>
<dbReference type="GO" id="GO:0030048">
    <property type="term" value="P:actin filament-based movement"/>
    <property type="evidence" value="ECO:0007669"/>
    <property type="project" value="UniProtKB-ARBA"/>
</dbReference>
<dbReference type="GO" id="GO:0000146">
    <property type="term" value="F:microfilament motor activity"/>
    <property type="evidence" value="ECO:0007669"/>
    <property type="project" value="TreeGrafter"/>
</dbReference>
<feature type="compositionally biased region" description="Polar residues" evidence="11">
    <location>
        <begin position="27"/>
        <end position="36"/>
    </location>
</feature>
<evidence type="ECO:0000256" key="5">
    <source>
        <dbReference type="ARBA" id="ARBA00023054"/>
    </source>
</evidence>
<dbReference type="Gene3D" id="1.20.120.720">
    <property type="entry name" value="Myosin VI head, motor domain, U50 subdomain"/>
    <property type="match status" value="1"/>
</dbReference>
<dbReference type="InterPro" id="IPR001609">
    <property type="entry name" value="Myosin_head_motor_dom-like"/>
</dbReference>
<feature type="region of interest" description="Disordered" evidence="11">
    <location>
        <begin position="575"/>
        <end position="596"/>
    </location>
</feature>
<keyword evidence="3 9" id="KW-0067">ATP-binding</keyword>
<evidence type="ECO:0000313" key="14">
    <source>
        <dbReference type="EMBL" id="KAF7125053.1"/>
    </source>
</evidence>
<feature type="coiled-coil region" evidence="10">
    <location>
        <begin position="1118"/>
        <end position="1166"/>
    </location>
</feature>
<keyword evidence="6 9" id="KW-0518">Myosin</keyword>
<comment type="similarity">
    <text evidence="9">Belongs to the TRAFAC class myosin-kinesin ATPase superfamily. Myosin family.</text>
</comment>
<keyword evidence="8 9" id="KW-0009">Actin-binding</keyword>
<dbReference type="Gene3D" id="1.10.10.820">
    <property type="match status" value="1"/>
</dbReference>
<proteinExistence type="inferred from homology"/>
<keyword evidence="15" id="KW-1185">Reference proteome</keyword>
<feature type="region of interest" description="Disordered" evidence="11">
    <location>
        <begin position="48"/>
        <end position="79"/>
    </location>
</feature>
<dbReference type="Gene3D" id="1.20.5.190">
    <property type="match status" value="2"/>
</dbReference>
<evidence type="ECO:0000256" key="11">
    <source>
        <dbReference type="SAM" id="MobiDB-lite"/>
    </source>
</evidence>
<dbReference type="InterPro" id="IPR036022">
    <property type="entry name" value="MYSc_Myo8"/>
</dbReference>
<evidence type="ECO:0000256" key="4">
    <source>
        <dbReference type="ARBA" id="ARBA00022860"/>
    </source>
</evidence>
<dbReference type="InterPro" id="IPR004009">
    <property type="entry name" value="SH3_Myosin"/>
</dbReference>
<dbReference type="PROSITE" id="PS50096">
    <property type="entry name" value="IQ"/>
    <property type="match status" value="3"/>
</dbReference>
<keyword evidence="7 9" id="KW-0505">Motor protein</keyword>
<evidence type="ECO:0000259" key="13">
    <source>
        <dbReference type="PROSITE" id="PS51844"/>
    </source>
</evidence>
<dbReference type="GO" id="GO:0016020">
    <property type="term" value="C:membrane"/>
    <property type="evidence" value="ECO:0007669"/>
    <property type="project" value="TreeGrafter"/>
</dbReference>
<evidence type="ECO:0000256" key="7">
    <source>
        <dbReference type="ARBA" id="ARBA00023175"/>
    </source>
</evidence>
<evidence type="ECO:0000256" key="8">
    <source>
        <dbReference type="ARBA" id="ARBA00023203"/>
    </source>
</evidence>
<dbReference type="SUPFAM" id="SSF52540">
    <property type="entry name" value="P-loop containing nucleoside triphosphate hydrolases"/>
    <property type="match status" value="2"/>
</dbReference>
<dbReference type="InterPro" id="IPR027417">
    <property type="entry name" value="P-loop_NTPase"/>
</dbReference>
<dbReference type="GO" id="GO:0007015">
    <property type="term" value="P:actin filament organization"/>
    <property type="evidence" value="ECO:0007669"/>
    <property type="project" value="TreeGrafter"/>
</dbReference>
<dbReference type="InterPro" id="IPR000048">
    <property type="entry name" value="IQ_motif_EF-hand-BS"/>
</dbReference>
<dbReference type="Pfam" id="PF00063">
    <property type="entry name" value="Myosin_head"/>
    <property type="match status" value="3"/>
</dbReference>
<dbReference type="FunFam" id="1.20.58.530:FF:000013">
    <property type="entry name" value="Unconventional myosin-XIX"/>
    <property type="match status" value="1"/>
</dbReference>
<sequence>MSQKTRVSPSLQSIKSLPGDFRFMGLPTSSPLEKSADMNQQKGNMIPIATIPENGDSAGDVEGGEDGNNDTNQDNDESPYSRFNVLVETRPSVGSEDLDLAPPLRSFVPLRTESKWSDTNPYAAKKKLQYWIQLPNGDWELGKMMSTTGTESVISLPEGKVLKVDSGSLLPANPDILDGVDDLMQLSYLNEPSVLYNLQYRYNRDVIYTKAGPVLVAINPFKKVPLYGNSYIEAYKHKSNESPHVYAITDTAIREMIRDEVNQSIIISGESGAGKTETAKIAMQYLAALGGGSGIEYEILKTNPILEAFGNAKTSRNDNSSRFGKLIEIHFSETGKISGAKIQTCKIAFVAFWYSYTALISECTGFDLTCNPLIPLFNCSLEWSNARRGNGHIIYFISFVQELHLPLKCNFSFIILLFMQFASCNAEKLNLQTLDDYKYLSQSTCHSISGVDDAEQFRIVTKSVIVAICILQEALDIVHVSKEDQESVFAMLAAVLWLGNISFTVIDNENHVEPVTDEVDDLMYKYWNIYLQSDTVCLDKLAGVFFSSDYVCEHMGFIWLIGGFDICPGLAPRQEPRASDQSGAQATVDGQGYKGPPRPDLDVEFAGLTTVAKLIGCTMVELKQALSTRKMRIGNDTIIQKLTQSQAIDTRDALAKSIYSCLFDWLVEQINKSLAVGKRRTGRSISILDIYGFESFDRNSFEQFCINYANERLQQHFNRHLFKLEQEEYIQDGIDWAKVDFEDNQDCLNLFEKKPLGLLSLLDEESTFPNGTDLTFANKLKQHLNSNSYFRGERGKAFTVCHYAGEVMYDTTGFLEKNRDLLHLDSIQLLSSCTCHLPQIFASNLLAQSEKPVVGALHKSGGADSQKLSVATKFKGQLFQLMHRLESTTPHFIRCIKPNNRQSPGMYEQGLVLQQLRCCGVLEVVRISRSGFPTRMSHQKFARRYGFLLLDNVALQDPLSVSVAILHQFNILPEMYQVGYTKLFFRTGQIGVLEDTRNRTLHGILRVQSSFRGHQARCYLKELRRGISTLQSLVRGEKTRKAFAVLLQRYRSAVVIQKQFKGRTERKRFIDVCRASVLIQSVLRGWLVRRCSGDIVLLQFGCRKGNESDEVLVKSSFLAELQRRVLKAEAALREKEEENDILHQRLQQYESRWSEYELKMKSMEEVWQKQMRSLQSSLSIAKKSLAIDDSERNSDASVNLNDDSWDTTGSNFKGPTYESNGVRPMSAGLSVISRLAEEFEQRSQVFGDDAKFLVEVKSGQVDANVDPDRELRRLKQMFEAWKKDYGTRLRETKVILHKLGNEEGSADRARKKWWGRRNSSRIN</sequence>
<feature type="domain" description="Myosin motor" evidence="12">
    <location>
        <begin position="178"/>
        <end position="998"/>
    </location>
</feature>
<dbReference type="SMART" id="SM00015">
    <property type="entry name" value="IQ"/>
    <property type="match status" value="4"/>
</dbReference>
<evidence type="ECO:0000256" key="9">
    <source>
        <dbReference type="PROSITE-ProRule" id="PRU00782"/>
    </source>
</evidence>
<feature type="region of interest" description="Disordered" evidence="11">
    <location>
        <begin position="1"/>
        <end position="36"/>
    </location>
</feature>
<dbReference type="GO" id="GO:0005516">
    <property type="term" value="F:calmodulin binding"/>
    <property type="evidence" value="ECO:0007669"/>
    <property type="project" value="UniProtKB-KW"/>
</dbReference>
<comment type="caution">
    <text evidence="14">The sequence shown here is derived from an EMBL/GenBank/DDBJ whole genome shotgun (WGS) entry which is preliminary data.</text>
</comment>
<dbReference type="Pfam" id="PF00612">
    <property type="entry name" value="IQ"/>
    <property type="match status" value="2"/>
</dbReference>
<dbReference type="Gene3D" id="6.20.240.20">
    <property type="match status" value="1"/>
</dbReference>
<dbReference type="Pfam" id="PF25369">
    <property type="entry name" value="SH3_VIII-1_N"/>
    <property type="match status" value="1"/>
</dbReference>
<evidence type="ECO:0000259" key="12">
    <source>
        <dbReference type="PROSITE" id="PS51456"/>
    </source>
</evidence>
<evidence type="ECO:0000256" key="2">
    <source>
        <dbReference type="ARBA" id="ARBA00022741"/>
    </source>
</evidence>